<evidence type="ECO:0000256" key="5">
    <source>
        <dbReference type="ARBA" id="ARBA00023163"/>
    </source>
</evidence>
<evidence type="ECO:0000259" key="8">
    <source>
        <dbReference type="PROSITE" id="PS50110"/>
    </source>
</evidence>
<keyword evidence="5" id="KW-0804">Transcription</keyword>
<dbReference type="Proteomes" id="UP001277761">
    <property type="component" value="Unassembled WGS sequence"/>
</dbReference>
<dbReference type="PANTHER" id="PTHR48111:SF1">
    <property type="entry name" value="TWO-COMPONENT RESPONSE REGULATOR ORR33"/>
    <property type="match status" value="1"/>
</dbReference>
<dbReference type="PROSITE" id="PS50110">
    <property type="entry name" value="RESPONSE_REGULATORY"/>
    <property type="match status" value="1"/>
</dbReference>
<dbReference type="InterPro" id="IPR036388">
    <property type="entry name" value="WH-like_DNA-bd_sf"/>
</dbReference>
<keyword evidence="2" id="KW-0902">Two-component regulatory system</keyword>
<dbReference type="InterPro" id="IPR011006">
    <property type="entry name" value="CheY-like_superfamily"/>
</dbReference>
<sequence>MSDSPPIATLLLVEDDDLTREFLAEHLAADGYEPLAAKDLATARRLLDRHAPDLVLTDVVLPDGSGLELAREVRRADGIASRVDPATPVVVLSGRDGELDRIRGFEWGCDDYLVKPFSYPELRLRLRAVLARAGRREQAGILRVGSLRLDPSRRRVLIGEQPIELTQKEYALLLALAREPTRVFTKSELLRVVWGFRDASIVSRTVDSHACRLRRKLGVAGDEFVVNVWGVGYRLVEAPATAVERAWAA</sequence>
<dbReference type="CDD" id="cd17574">
    <property type="entry name" value="REC_OmpR"/>
    <property type="match status" value="1"/>
</dbReference>
<dbReference type="CDD" id="cd00383">
    <property type="entry name" value="trans_reg_C"/>
    <property type="match status" value="1"/>
</dbReference>
<keyword evidence="11" id="KW-1185">Reference proteome</keyword>
<evidence type="ECO:0000256" key="6">
    <source>
        <dbReference type="PROSITE-ProRule" id="PRU00169"/>
    </source>
</evidence>
<evidence type="ECO:0000256" key="7">
    <source>
        <dbReference type="PROSITE-ProRule" id="PRU01091"/>
    </source>
</evidence>
<dbReference type="InterPro" id="IPR039420">
    <property type="entry name" value="WalR-like"/>
</dbReference>
<protein>
    <submittedName>
        <fullName evidence="10">Response regulator transcription factor</fullName>
    </submittedName>
</protein>
<dbReference type="Pfam" id="PF00072">
    <property type="entry name" value="Response_reg"/>
    <property type="match status" value="1"/>
</dbReference>
<evidence type="ECO:0000313" key="10">
    <source>
        <dbReference type="EMBL" id="MDX8152736.1"/>
    </source>
</evidence>
<dbReference type="Gene3D" id="3.40.50.2300">
    <property type="match status" value="1"/>
</dbReference>
<feature type="domain" description="Response regulatory" evidence="8">
    <location>
        <begin position="9"/>
        <end position="130"/>
    </location>
</feature>
<evidence type="ECO:0000259" key="9">
    <source>
        <dbReference type="PROSITE" id="PS51755"/>
    </source>
</evidence>
<keyword evidence="1 6" id="KW-0597">Phosphoprotein</keyword>
<keyword evidence="3" id="KW-0805">Transcription regulation</keyword>
<dbReference type="RefSeq" id="WP_319954892.1">
    <property type="nucleotide sequence ID" value="NZ_JAXAVX010000008.1"/>
</dbReference>
<gene>
    <name evidence="10" type="ORF">SK069_14105</name>
</gene>
<dbReference type="InterPro" id="IPR001789">
    <property type="entry name" value="Sig_transdc_resp-reg_receiver"/>
</dbReference>
<evidence type="ECO:0000256" key="3">
    <source>
        <dbReference type="ARBA" id="ARBA00023015"/>
    </source>
</evidence>
<evidence type="ECO:0000313" key="11">
    <source>
        <dbReference type="Proteomes" id="UP001277761"/>
    </source>
</evidence>
<dbReference type="SUPFAM" id="SSF52172">
    <property type="entry name" value="CheY-like"/>
    <property type="match status" value="1"/>
</dbReference>
<dbReference type="InterPro" id="IPR001867">
    <property type="entry name" value="OmpR/PhoB-type_DNA-bd"/>
</dbReference>
<dbReference type="EMBL" id="JAXAVX010000008">
    <property type="protein sequence ID" value="MDX8152736.1"/>
    <property type="molecule type" value="Genomic_DNA"/>
</dbReference>
<reference evidence="10 11" key="1">
    <citation type="submission" date="2023-11" db="EMBL/GenBank/DDBJ databases">
        <authorList>
            <person name="Xu M."/>
            <person name="Jiang T."/>
        </authorList>
    </citation>
    <scope>NUCLEOTIDE SEQUENCE [LARGE SCALE GENOMIC DNA]</scope>
    <source>
        <strain evidence="10 11">SD</strain>
    </source>
</reference>
<feature type="DNA-binding region" description="OmpR/PhoB-type" evidence="7">
    <location>
        <begin position="139"/>
        <end position="237"/>
    </location>
</feature>
<comment type="caution">
    <text evidence="10">The sequence shown here is derived from an EMBL/GenBank/DDBJ whole genome shotgun (WGS) entry which is preliminary data.</text>
</comment>
<dbReference type="PROSITE" id="PS51755">
    <property type="entry name" value="OMPR_PHOB"/>
    <property type="match status" value="1"/>
</dbReference>
<organism evidence="10 11">
    <name type="scientific">Patulibacter brassicae</name>
    <dbReference type="NCBI Taxonomy" id="1705717"/>
    <lineage>
        <taxon>Bacteria</taxon>
        <taxon>Bacillati</taxon>
        <taxon>Actinomycetota</taxon>
        <taxon>Thermoleophilia</taxon>
        <taxon>Solirubrobacterales</taxon>
        <taxon>Patulibacteraceae</taxon>
        <taxon>Patulibacter</taxon>
    </lineage>
</organism>
<accession>A0ABU4VLK5</accession>
<proteinExistence type="predicted"/>
<evidence type="ECO:0000256" key="1">
    <source>
        <dbReference type="ARBA" id="ARBA00022553"/>
    </source>
</evidence>
<feature type="modified residue" description="4-aspartylphosphate" evidence="6">
    <location>
        <position position="58"/>
    </location>
</feature>
<keyword evidence="4 7" id="KW-0238">DNA-binding</keyword>
<name>A0ABU4VLK5_9ACTN</name>
<evidence type="ECO:0000256" key="4">
    <source>
        <dbReference type="ARBA" id="ARBA00023125"/>
    </source>
</evidence>
<dbReference type="SMART" id="SM00862">
    <property type="entry name" value="Trans_reg_C"/>
    <property type="match status" value="1"/>
</dbReference>
<dbReference type="SMART" id="SM00448">
    <property type="entry name" value="REC"/>
    <property type="match status" value="1"/>
</dbReference>
<dbReference type="Gene3D" id="1.10.10.10">
    <property type="entry name" value="Winged helix-like DNA-binding domain superfamily/Winged helix DNA-binding domain"/>
    <property type="match status" value="1"/>
</dbReference>
<evidence type="ECO:0000256" key="2">
    <source>
        <dbReference type="ARBA" id="ARBA00023012"/>
    </source>
</evidence>
<dbReference type="Pfam" id="PF00486">
    <property type="entry name" value="Trans_reg_C"/>
    <property type="match status" value="1"/>
</dbReference>
<dbReference type="PANTHER" id="PTHR48111">
    <property type="entry name" value="REGULATOR OF RPOS"/>
    <property type="match status" value="1"/>
</dbReference>
<feature type="domain" description="OmpR/PhoB-type" evidence="9">
    <location>
        <begin position="139"/>
        <end position="237"/>
    </location>
</feature>